<dbReference type="InterPro" id="IPR036052">
    <property type="entry name" value="TrpB-like_PALP_sf"/>
</dbReference>
<keyword evidence="2" id="KW-0663">Pyridoxal phosphate</keyword>
<dbReference type="AlphaFoldDB" id="A0A9D1HJD4"/>
<evidence type="ECO:0000313" key="5">
    <source>
        <dbReference type="Proteomes" id="UP000824124"/>
    </source>
</evidence>
<evidence type="ECO:0000313" key="4">
    <source>
        <dbReference type="EMBL" id="HIU10242.1"/>
    </source>
</evidence>
<dbReference type="PANTHER" id="PTHR42937">
    <property type="match status" value="1"/>
</dbReference>
<reference evidence="4" key="2">
    <citation type="journal article" date="2021" name="PeerJ">
        <title>Extensive microbial diversity within the chicken gut microbiome revealed by metagenomics and culture.</title>
        <authorList>
            <person name="Gilroy R."/>
            <person name="Ravi A."/>
            <person name="Getino M."/>
            <person name="Pursley I."/>
            <person name="Horton D.L."/>
            <person name="Alikhan N.F."/>
            <person name="Baker D."/>
            <person name="Gharbi K."/>
            <person name="Hall N."/>
            <person name="Watson M."/>
            <person name="Adriaenssens E.M."/>
            <person name="Foster-Nyarko E."/>
            <person name="Jarju S."/>
            <person name="Secka A."/>
            <person name="Antonio M."/>
            <person name="Oren A."/>
            <person name="Chaudhuri R.R."/>
            <person name="La Ragione R."/>
            <person name="Hildebrand F."/>
            <person name="Pallen M.J."/>
        </authorList>
    </citation>
    <scope>NUCLEOTIDE SEQUENCE</scope>
    <source>
        <strain evidence="4">2830</strain>
    </source>
</reference>
<reference evidence="4" key="1">
    <citation type="submission" date="2020-10" db="EMBL/GenBank/DDBJ databases">
        <authorList>
            <person name="Gilroy R."/>
        </authorList>
    </citation>
    <scope>NUCLEOTIDE SEQUENCE</scope>
    <source>
        <strain evidence="4">2830</strain>
    </source>
</reference>
<dbReference type="Gene3D" id="3.40.50.1100">
    <property type="match status" value="3"/>
</dbReference>
<accession>A0A9D1HJD4</accession>
<dbReference type="PANTHER" id="PTHR42937:SF1">
    <property type="entry name" value="DIAMINOPROPIONATE AMMONIA-LYASE"/>
    <property type="match status" value="1"/>
</dbReference>
<protein>
    <submittedName>
        <fullName evidence="4">Diaminopropionate ammonia-lyase</fullName>
        <ecNumber evidence="4">4.3.1.15</ecNumber>
    </submittedName>
</protein>
<evidence type="ECO:0000259" key="3">
    <source>
        <dbReference type="Pfam" id="PF00291"/>
    </source>
</evidence>
<dbReference type="EMBL" id="DVMH01000019">
    <property type="protein sequence ID" value="HIU10242.1"/>
    <property type="molecule type" value="Genomic_DNA"/>
</dbReference>
<dbReference type="GO" id="GO:0030170">
    <property type="term" value="F:pyridoxal phosphate binding"/>
    <property type="evidence" value="ECO:0007669"/>
    <property type="project" value="InterPro"/>
</dbReference>
<dbReference type="GO" id="GO:1901605">
    <property type="term" value="P:alpha-amino acid metabolic process"/>
    <property type="evidence" value="ECO:0007669"/>
    <property type="project" value="UniProtKB-ARBA"/>
</dbReference>
<gene>
    <name evidence="4" type="ORF">IAB00_03210</name>
</gene>
<dbReference type="Pfam" id="PF00291">
    <property type="entry name" value="PALP"/>
    <property type="match status" value="1"/>
</dbReference>
<comment type="caution">
    <text evidence="4">The sequence shown here is derived from an EMBL/GenBank/DDBJ whole genome shotgun (WGS) entry which is preliminary data.</text>
</comment>
<organism evidence="4 5">
    <name type="scientific">Candidatus Avidehalobacter gallistercoris</name>
    <dbReference type="NCBI Taxonomy" id="2840694"/>
    <lineage>
        <taxon>Bacteria</taxon>
        <taxon>Bacillati</taxon>
        <taxon>Bacillota</taxon>
        <taxon>Clostridia</taxon>
        <taxon>Eubacteriales</taxon>
        <taxon>Peptococcaceae</taxon>
        <taxon>Peptococcaceae incertae sedis</taxon>
        <taxon>Candidatus Avidehalobacter</taxon>
    </lineage>
</organism>
<name>A0A9D1HJD4_9FIRM</name>
<dbReference type="GO" id="GO:0008838">
    <property type="term" value="F:diaminopropionate ammonia-lyase activity"/>
    <property type="evidence" value="ECO:0007669"/>
    <property type="project" value="UniProtKB-EC"/>
</dbReference>
<dbReference type="InterPro" id="IPR010081">
    <property type="entry name" value="DiNH2opropionate_NH3_lyase"/>
</dbReference>
<keyword evidence="4" id="KW-0456">Lyase</keyword>
<dbReference type="NCBIfam" id="NF006058">
    <property type="entry name" value="PRK08206.1"/>
    <property type="match status" value="1"/>
</dbReference>
<feature type="domain" description="Tryptophan synthase beta chain-like PALP" evidence="3">
    <location>
        <begin position="42"/>
        <end position="326"/>
    </location>
</feature>
<sequence>MEKWTEYGIDFLANDIQAQAGIPDWLTLDAVADAPRFHTAMPGYQPTPLLKLDNLAKAGNIAGVYVKNEAPRFGLNAFKVLGSSYAICQTICQKLGLNLNETGFAGLKRQNLQNMVFATATDGNHGRGVAWVSRELGCPAHVYMPAGAEPERVEAIRAFGAEVEVTGLCYDDTAAYAKAQAEQNGWTLVQDTSFPGYEEIPQLIIQGYATMAAEIAGQLAPDEAPTHIFLQAGVGSMAGGMLAYLAQYYPAAKFIILEPQNVACCLLAAEQQNDAASIPGVQHTIMAGLNCGTPCPLIMPLLREKAAFFLGCPDYVAAHGMRLAAHPAKGDQAYTSGESGAVGLGISALLLSDRLAKSRAKLGIDANSRLLSLNTEGSMAPSVWRQIVEHNACPLPEGVC</sequence>
<dbReference type="NCBIfam" id="TIGR01747">
    <property type="entry name" value="diampropi_NH3ly"/>
    <property type="match status" value="1"/>
</dbReference>
<evidence type="ECO:0000256" key="2">
    <source>
        <dbReference type="ARBA" id="ARBA00022898"/>
    </source>
</evidence>
<dbReference type="Proteomes" id="UP000824124">
    <property type="component" value="Unassembled WGS sequence"/>
</dbReference>
<proteinExistence type="predicted"/>
<dbReference type="SUPFAM" id="SSF53686">
    <property type="entry name" value="Tryptophan synthase beta subunit-like PLP-dependent enzymes"/>
    <property type="match status" value="1"/>
</dbReference>
<dbReference type="CDD" id="cd00640">
    <property type="entry name" value="Trp-synth-beta_II"/>
    <property type="match status" value="1"/>
</dbReference>
<comment type="cofactor">
    <cofactor evidence="1">
        <name>pyridoxal 5'-phosphate</name>
        <dbReference type="ChEBI" id="CHEBI:597326"/>
    </cofactor>
</comment>
<dbReference type="EC" id="4.3.1.15" evidence="4"/>
<evidence type="ECO:0000256" key="1">
    <source>
        <dbReference type="ARBA" id="ARBA00001933"/>
    </source>
</evidence>
<dbReference type="InterPro" id="IPR001926">
    <property type="entry name" value="TrpB-like_PALP"/>
</dbReference>